<evidence type="ECO:0000313" key="9">
    <source>
        <dbReference type="Proteomes" id="UP000694546"/>
    </source>
</evidence>
<evidence type="ECO:0000256" key="3">
    <source>
        <dbReference type="ARBA" id="ARBA00022588"/>
    </source>
</evidence>
<dbReference type="GO" id="GO:0035591">
    <property type="term" value="F:signaling adaptor activity"/>
    <property type="evidence" value="ECO:0007669"/>
    <property type="project" value="UniProtKB-ARBA"/>
</dbReference>
<sequence length="343" mass="36687">QMSFVSDQLYSGYIRTHMSEIVSKVKVREIIPHLPCLTLSDREEVEAKREHNGNFNAMQLLLQSLHRRENWPEQFIAALVACEHRSMAAEIEAEYRRLKTPRRESPPPSRSLTTHWELKRKTSLESVFVLFPFPPAPKASTVVMATVHSPPAVSPSDPTGASSSSLPETPEAPWAQTAPPPKAAAPTPVSPPATLPARQEPEENAEEPREWVGAAVGSGFTAVDGAGREVPAQTGSPAPTWSPAPTGSPAQPESMVTWRSGEQSGDDDSSGVGDGSFASGDDSSACGDDSSEEDLESASSTLTPEKLPVQESAPPKVNPPSPPSIPNTGRIIRLEKASSHGLN</sequence>
<feature type="compositionally biased region" description="Polar residues" evidence="6">
    <location>
        <begin position="233"/>
        <end position="251"/>
    </location>
</feature>
<feature type="compositionally biased region" description="Low complexity" evidence="6">
    <location>
        <begin position="275"/>
        <end position="288"/>
    </location>
</feature>
<evidence type="ECO:0000259" key="7">
    <source>
        <dbReference type="Pfam" id="PF16739"/>
    </source>
</evidence>
<name>A0A8C4ZMH5_GADMO</name>
<dbReference type="Ensembl" id="ENSGMOT00000017501.2">
    <property type="protein sequence ID" value="ENSGMOP00000017073.2"/>
    <property type="gene ID" value="ENSGMOG00000015933.2"/>
</dbReference>
<dbReference type="GeneTree" id="ENSGT01030000234772"/>
<feature type="region of interest" description="Disordered" evidence="6">
    <location>
        <begin position="149"/>
        <end position="343"/>
    </location>
</feature>
<dbReference type="AlphaFoldDB" id="A0A8C4ZMH5"/>
<reference evidence="8" key="1">
    <citation type="submission" date="2025-08" db="UniProtKB">
        <authorList>
            <consortium name="Ensembl"/>
        </authorList>
    </citation>
    <scope>IDENTIFICATION</scope>
</reference>
<keyword evidence="3" id="KW-0399">Innate immunity</keyword>
<feature type="compositionally biased region" description="Low complexity" evidence="6">
    <location>
        <begin position="154"/>
        <end position="177"/>
    </location>
</feature>
<dbReference type="GO" id="GO:0045071">
    <property type="term" value="P:negative regulation of viral genome replication"/>
    <property type="evidence" value="ECO:0007669"/>
    <property type="project" value="UniProtKB-ARBA"/>
</dbReference>
<dbReference type="GO" id="GO:1900063">
    <property type="term" value="P:regulation of peroxisome organization"/>
    <property type="evidence" value="ECO:0007669"/>
    <property type="project" value="UniProtKB-ARBA"/>
</dbReference>
<dbReference type="Pfam" id="PF16739">
    <property type="entry name" value="CARD_2"/>
    <property type="match status" value="1"/>
</dbReference>
<dbReference type="GO" id="GO:0005777">
    <property type="term" value="C:peroxisome"/>
    <property type="evidence" value="ECO:0007669"/>
    <property type="project" value="UniProtKB-SubCell"/>
</dbReference>
<keyword evidence="1" id="KW-1017">Isopeptide bond</keyword>
<dbReference type="GO" id="GO:0032728">
    <property type="term" value="P:positive regulation of interferon-beta production"/>
    <property type="evidence" value="ECO:0007669"/>
    <property type="project" value="UniProtKB-ARBA"/>
</dbReference>
<feature type="region of interest" description="Disordered" evidence="6">
    <location>
        <begin position="97"/>
        <end position="117"/>
    </location>
</feature>
<dbReference type="GO" id="GO:0032727">
    <property type="term" value="P:positive regulation of interferon-alpha production"/>
    <property type="evidence" value="ECO:0007669"/>
    <property type="project" value="UniProtKB-ARBA"/>
</dbReference>
<evidence type="ECO:0000256" key="6">
    <source>
        <dbReference type="SAM" id="MobiDB-lite"/>
    </source>
</evidence>
<evidence type="ECO:0000256" key="4">
    <source>
        <dbReference type="ARBA" id="ARBA00022843"/>
    </source>
</evidence>
<dbReference type="GO" id="GO:0005741">
    <property type="term" value="C:mitochondrial outer membrane"/>
    <property type="evidence" value="ECO:0007669"/>
    <property type="project" value="UniProtKB-SubCell"/>
</dbReference>
<dbReference type="GO" id="GO:0032755">
    <property type="term" value="P:positive regulation of interleukin-6 production"/>
    <property type="evidence" value="ECO:0007669"/>
    <property type="project" value="UniProtKB-ARBA"/>
</dbReference>
<feature type="compositionally biased region" description="Basic and acidic residues" evidence="6">
    <location>
        <begin position="332"/>
        <end position="343"/>
    </location>
</feature>
<keyword evidence="9" id="KW-1185">Reference proteome</keyword>
<accession>A0A8C4ZMH5</accession>
<reference evidence="8" key="2">
    <citation type="submission" date="2025-09" db="UniProtKB">
        <authorList>
            <consortium name="Ensembl"/>
        </authorList>
    </citation>
    <scope>IDENTIFICATION</scope>
</reference>
<dbReference type="GO" id="GO:0051607">
    <property type="term" value="P:defense response to virus"/>
    <property type="evidence" value="ECO:0007669"/>
    <property type="project" value="UniProtKB-KW"/>
</dbReference>
<feature type="compositionally biased region" description="Pro residues" evidence="6">
    <location>
        <begin position="316"/>
        <end position="325"/>
    </location>
</feature>
<dbReference type="GO" id="GO:0070585">
    <property type="term" value="P:protein localization to mitochondrion"/>
    <property type="evidence" value="ECO:0007669"/>
    <property type="project" value="UniProtKB-ARBA"/>
</dbReference>
<dbReference type="GO" id="GO:1900227">
    <property type="term" value="P:positive regulation of NLRP3 inflammasome complex assembly"/>
    <property type="evidence" value="ECO:0007669"/>
    <property type="project" value="UniProtKB-ARBA"/>
</dbReference>
<proteinExistence type="predicted"/>
<dbReference type="InterPro" id="IPR011029">
    <property type="entry name" value="DEATH-like_dom_sf"/>
</dbReference>
<evidence type="ECO:0000256" key="2">
    <source>
        <dbReference type="ARBA" id="ARBA00022553"/>
    </source>
</evidence>
<feature type="domain" description="Caspase recruitment" evidence="7">
    <location>
        <begin position="7"/>
        <end position="95"/>
    </location>
</feature>
<organism evidence="8 9">
    <name type="scientific">Gadus morhua</name>
    <name type="common">Atlantic cod</name>
    <dbReference type="NCBI Taxonomy" id="8049"/>
    <lineage>
        <taxon>Eukaryota</taxon>
        <taxon>Metazoa</taxon>
        <taxon>Chordata</taxon>
        <taxon>Craniata</taxon>
        <taxon>Vertebrata</taxon>
        <taxon>Euteleostomi</taxon>
        <taxon>Actinopterygii</taxon>
        <taxon>Neopterygii</taxon>
        <taxon>Teleostei</taxon>
        <taxon>Neoteleostei</taxon>
        <taxon>Acanthomorphata</taxon>
        <taxon>Zeiogadaria</taxon>
        <taxon>Gadariae</taxon>
        <taxon>Gadiformes</taxon>
        <taxon>Gadoidei</taxon>
        <taxon>Gadidae</taxon>
        <taxon>Gadus</taxon>
    </lineage>
</organism>
<dbReference type="GO" id="GO:0002230">
    <property type="term" value="P:positive regulation of defense response to virus by host"/>
    <property type="evidence" value="ECO:0007669"/>
    <property type="project" value="UniProtKB-ARBA"/>
</dbReference>
<dbReference type="Proteomes" id="UP000694546">
    <property type="component" value="Chromosome 5"/>
</dbReference>
<evidence type="ECO:0000256" key="5">
    <source>
        <dbReference type="ARBA" id="ARBA00022859"/>
    </source>
</evidence>
<evidence type="ECO:0000256" key="1">
    <source>
        <dbReference type="ARBA" id="ARBA00022499"/>
    </source>
</evidence>
<keyword evidence="2" id="KW-0597">Phosphoprotein</keyword>
<keyword evidence="5" id="KW-0391">Immunity</keyword>
<dbReference type="OMA" id="RTHMSEI"/>
<dbReference type="GO" id="GO:0002753">
    <property type="term" value="P:cytoplasmic pattern recognition receptor signaling pathway"/>
    <property type="evidence" value="ECO:0007669"/>
    <property type="project" value="UniProtKB-ARBA"/>
</dbReference>
<keyword evidence="4" id="KW-0832">Ubl conjugation</keyword>
<feature type="compositionally biased region" description="Pro residues" evidence="6">
    <location>
        <begin position="178"/>
        <end position="194"/>
    </location>
</feature>
<dbReference type="GO" id="GO:0045087">
    <property type="term" value="P:innate immune response"/>
    <property type="evidence" value="ECO:0007669"/>
    <property type="project" value="UniProtKB-KW"/>
</dbReference>
<dbReference type="InterPro" id="IPR031964">
    <property type="entry name" value="CARD_dom"/>
</dbReference>
<dbReference type="Gene3D" id="1.10.533.10">
    <property type="entry name" value="Death Domain, Fas"/>
    <property type="match status" value="1"/>
</dbReference>
<evidence type="ECO:0000313" key="8">
    <source>
        <dbReference type="Ensembl" id="ENSGMOP00000017073.2"/>
    </source>
</evidence>
<protein>
    <recommendedName>
        <fullName evidence="7">Caspase recruitment domain-containing protein</fullName>
    </recommendedName>
</protein>